<evidence type="ECO:0000256" key="7">
    <source>
        <dbReference type="ARBA" id="ARBA00035294"/>
    </source>
</evidence>
<dbReference type="CDD" id="cd00473">
    <property type="entry name" value="bS6"/>
    <property type="match status" value="1"/>
</dbReference>
<evidence type="ECO:0000256" key="4">
    <source>
        <dbReference type="ARBA" id="ARBA00022980"/>
    </source>
</evidence>
<comment type="caution">
    <text evidence="9">The sequence shown here is derived from an EMBL/GenBank/DDBJ whole genome shotgun (WGS) entry which is preliminary data.</text>
</comment>
<keyword evidence="3 8" id="KW-0694">RNA-binding</keyword>
<evidence type="ECO:0000313" key="10">
    <source>
        <dbReference type="Proteomes" id="UP000741360"/>
    </source>
</evidence>
<evidence type="ECO:0000256" key="5">
    <source>
        <dbReference type="ARBA" id="ARBA00023274"/>
    </source>
</evidence>
<dbReference type="InterPro" id="IPR020815">
    <property type="entry name" value="Ribosomal_bS6_CS"/>
</dbReference>
<dbReference type="GO" id="GO:0070181">
    <property type="term" value="F:small ribosomal subunit rRNA binding"/>
    <property type="evidence" value="ECO:0007669"/>
    <property type="project" value="TreeGrafter"/>
</dbReference>
<dbReference type="GO" id="GO:0006412">
    <property type="term" value="P:translation"/>
    <property type="evidence" value="ECO:0007669"/>
    <property type="project" value="UniProtKB-UniRule"/>
</dbReference>
<reference evidence="9" key="1">
    <citation type="submission" date="2020-07" db="EMBL/GenBank/DDBJ databases">
        <title>Huge and variable diversity of episymbiotic CPR bacteria and DPANN archaea in groundwater ecosystems.</title>
        <authorList>
            <person name="He C.Y."/>
            <person name="Keren R."/>
            <person name="Whittaker M."/>
            <person name="Farag I.F."/>
            <person name="Doudna J."/>
            <person name="Cate J.H.D."/>
            <person name="Banfield J.F."/>
        </authorList>
    </citation>
    <scope>NUCLEOTIDE SEQUENCE</scope>
    <source>
        <strain evidence="9">NC_groundwater_717_Ag_S-0.2um_59_8</strain>
    </source>
</reference>
<keyword evidence="4 8" id="KW-0689">Ribosomal protein</keyword>
<dbReference type="SUPFAM" id="SSF54995">
    <property type="entry name" value="Ribosomal protein S6"/>
    <property type="match status" value="1"/>
</dbReference>
<sequence>MIRLYETIVLFKGDLSDEEIDSQIKRIEDLCARFQAEVMRIRKWGKKRLAYDIAKNRYGFYVLFHFRGEPALLTELDRNLKLNESILRFMTVQLDERHKVSDHIVDMEEERHEERYEEVS</sequence>
<dbReference type="EMBL" id="JACPSX010000054">
    <property type="protein sequence ID" value="MBI3014098.1"/>
    <property type="molecule type" value="Genomic_DNA"/>
</dbReference>
<accession>A0A932GMX7</accession>
<dbReference type="Gene3D" id="3.30.70.60">
    <property type="match status" value="1"/>
</dbReference>
<dbReference type="PANTHER" id="PTHR21011:SF1">
    <property type="entry name" value="SMALL RIBOSOMAL SUBUNIT PROTEIN BS6M"/>
    <property type="match status" value="1"/>
</dbReference>
<dbReference type="AlphaFoldDB" id="A0A932GMX7"/>
<name>A0A932GMX7_UNCTE</name>
<evidence type="ECO:0000256" key="2">
    <source>
        <dbReference type="ARBA" id="ARBA00022730"/>
    </source>
</evidence>
<evidence type="ECO:0000256" key="6">
    <source>
        <dbReference type="ARBA" id="ARBA00035104"/>
    </source>
</evidence>
<dbReference type="GO" id="GO:0003735">
    <property type="term" value="F:structural constituent of ribosome"/>
    <property type="evidence" value="ECO:0007669"/>
    <property type="project" value="InterPro"/>
</dbReference>
<evidence type="ECO:0000256" key="3">
    <source>
        <dbReference type="ARBA" id="ARBA00022884"/>
    </source>
</evidence>
<comment type="similarity">
    <text evidence="1 8">Belongs to the bacterial ribosomal protein bS6 family.</text>
</comment>
<comment type="function">
    <text evidence="6 8">Binds together with bS18 to 16S ribosomal RNA.</text>
</comment>
<dbReference type="InterPro" id="IPR014717">
    <property type="entry name" value="Transl_elong_EF1B/ribsomal_bS6"/>
</dbReference>
<gene>
    <name evidence="8 9" type="primary">rpsF</name>
    <name evidence="9" type="ORF">HYY65_03305</name>
</gene>
<dbReference type="PROSITE" id="PS01048">
    <property type="entry name" value="RIBOSOMAL_S6"/>
    <property type="match status" value="1"/>
</dbReference>
<protein>
    <recommendedName>
        <fullName evidence="7 8">Small ribosomal subunit protein bS6</fullName>
    </recommendedName>
</protein>
<dbReference type="NCBIfam" id="TIGR00166">
    <property type="entry name" value="S6"/>
    <property type="match status" value="1"/>
</dbReference>
<dbReference type="InterPro" id="IPR000529">
    <property type="entry name" value="Ribosomal_bS6"/>
</dbReference>
<dbReference type="GO" id="GO:0005737">
    <property type="term" value="C:cytoplasm"/>
    <property type="evidence" value="ECO:0007669"/>
    <property type="project" value="UniProtKB-ARBA"/>
</dbReference>
<dbReference type="GO" id="GO:0005840">
    <property type="term" value="C:ribosome"/>
    <property type="evidence" value="ECO:0007669"/>
    <property type="project" value="UniProtKB-KW"/>
</dbReference>
<dbReference type="InterPro" id="IPR020814">
    <property type="entry name" value="Ribosomal_S6_plastid/chlpt"/>
</dbReference>
<keyword evidence="5 8" id="KW-0687">Ribonucleoprotein</keyword>
<keyword evidence="2 8" id="KW-0699">rRNA-binding</keyword>
<dbReference type="Pfam" id="PF01250">
    <property type="entry name" value="Ribosomal_S6"/>
    <property type="match status" value="1"/>
</dbReference>
<evidence type="ECO:0000313" key="9">
    <source>
        <dbReference type="EMBL" id="MBI3014098.1"/>
    </source>
</evidence>
<dbReference type="InterPro" id="IPR035980">
    <property type="entry name" value="Ribosomal_bS6_sf"/>
</dbReference>
<dbReference type="PANTHER" id="PTHR21011">
    <property type="entry name" value="MITOCHONDRIAL 28S RIBOSOMAL PROTEIN S6"/>
    <property type="match status" value="1"/>
</dbReference>
<evidence type="ECO:0000256" key="8">
    <source>
        <dbReference type="HAMAP-Rule" id="MF_00360"/>
    </source>
</evidence>
<organism evidence="9 10">
    <name type="scientific">Tectimicrobiota bacterium</name>
    <dbReference type="NCBI Taxonomy" id="2528274"/>
    <lineage>
        <taxon>Bacteria</taxon>
        <taxon>Pseudomonadati</taxon>
        <taxon>Nitrospinota/Tectimicrobiota group</taxon>
        <taxon>Candidatus Tectimicrobiota</taxon>
    </lineage>
</organism>
<proteinExistence type="inferred from homology"/>
<dbReference type="GO" id="GO:1990904">
    <property type="term" value="C:ribonucleoprotein complex"/>
    <property type="evidence" value="ECO:0007669"/>
    <property type="project" value="UniProtKB-KW"/>
</dbReference>
<evidence type="ECO:0000256" key="1">
    <source>
        <dbReference type="ARBA" id="ARBA00009512"/>
    </source>
</evidence>
<dbReference type="Proteomes" id="UP000741360">
    <property type="component" value="Unassembled WGS sequence"/>
</dbReference>
<dbReference type="HAMAP" id="MF_00360">
    <property type="entry name" value="Ribosomal_bS6"/>
    <property type="match status" value="1"/>
</dbReference>